<dbReference type="SMART" id="SM00054">
    <property type="entry name" value="EFh"/>
    <property type="match status" value="2"/>
</dbReference>
<gene>
    <name evidence="5" type="primary">Cracr2a</name>
    <name evidence="5" type="ORF">CEPGRY_R13338</name>
</gene>
<feature type="coiled-coil region" evidence="3">
    <location>
        <begin position="150"/>
        <end position="295"/>
    </location>
</feature>
<evidence type="ECO:0000256" key="2">
    <source>
        <dbReference type="ARBA" id="ARBA00022837"/>
    </source>
</evidence>
<dbReference type="InterPro" id="IPR011992">
    <property type="entry name" value="EF-hand-dom_pair"/>
</dbReference>
<evidence type="ECO:0000256" key="1">
    <source>
        <dbReference type="ARBA" id="ARBA00022723"/>
    </source>
</evidence>
<evidence type="ECO:0000313" key="6">
    <source>
        <dbReference type="Proteomes" id="UP000578766"/>
    </source>
</evidence>
<feature type="domain" description="EF-hand" evidence="4">
    <location>
        <begin position="36"/>
        <end position="71"/>
    </location>
</feature>
<keyword evidence="3" id="KW-0175">Coiled coil</keyword>
<dbReference type="Gene3D" id="1.10.238.10">
    <property type="entry name" value="EF-hand"/>
    <property type="match status" value="1"/>
</dbReference>
<dbReference type="SUPFAM" id="SSF47473">
    <property type="entry name" value="EF-hand"/>
    <property type="match status" value="1"/>
</dbReference>
<feature type="non-terminal residue" evidence="5">
    <location>
        <position position="298"/>
    </location>
</feature>
<accession>A0A7L3RKL2</accession>
<dbReference type="EMBL" id="VZUD01000049">
    <property type="protein sequence ID" value="NXV15680.1"/>
    <property type="molecule type" value="Genomic_DNA"/>
</dbReference>
<keyword evidence="1" id="KW-0479">Metal-binding</keyword>
<evidence type="ECO:0000313" key="5">
    <source>
        <dbReference type="EMBL" id="NXV15680.1"/>
    </source>
</evidence>
<evidence type="ECO:0000256" key="3">
    <source>
        <dbReference type="SAM" id="Coils"/>
    </source>
</evidence>
<comment type="caution">
    <text evidence="5">The sequence shown here is derived from an EMBL/GenBank/DDBJ whole genome shotgun (WGS) entry which is preliminary data.</text>
</comment>
<dbReference type="GO" id="GO:0005509">
    <property type="term" value="F:calcium ion binding"/>
    <property type="evidence" value="ECO:0007669"/>
    <property type="project" value="InterPro"/>
</dbReference>
<reference evidence="5 6" key="1">
    <citation type="submission" date="2019-09" db="EMBL/GenBank/DDBJ databases">
        <title>Bird 10,000 Genomes (B10K) Project - Family phase.</title>
        <authorList>
            <person name="Zhang G."/>
        </authorList>
    </citation>
    <scope>NUCLEOTIDE SEQUENCE [LARGE SCALE GENOMIC DNA]</scope>
    <source>
        <strain evidence="5">OUT-0020</strain>
        <tissue evidence="5">Liver</tissue>
    </source>
</reference>
<organism evidence="5 6">
    <name type="scientific">Cepphus grylle</name>
    <name type="common">Black guillemot</name>
    <name type="synonym">Alca grylle</name>
    <dbReference type="NCBI Taxonomy" id="28697"/>
    <lineage>
        <taxon>Eukaryota</taxon>
        <taxon>Metazoa</taxon>
        <taxon>Chordata</taxon>
        <taxon>Craniata</taxon>
        <taxon>Vertebrata</taxon>
        <taxon>Euteleostomi</taxon>
        <taxon>Archelosauria</taxon>
        <taxon>Archosauria</taxon>
        <taxon>Dinosauria</taxon>
        <taxon>Saurischia</taxon>
        <taxon>Theropoda</taxon>
        <taxon>Coelurosauria</taxon>
        <taxon>Aves</taxon>
        <taxon>Neognathae</taxon>
        <taxon>Neoaves</taxon>
        <taxon>Charadriiformes</taxon>
        <taxon>Alcidae</taxon>
        <taxon>Cepphus</taxon>
    </lineage>
</organism>
<dbReference type="Pfam" id="PF13499">
    <property type="entry name" value="EF-hand_7"/>
    <property type="match status" value="1"/>
</dbReference>
<feature type="non-terminal residue" evidence="5">
    <location>
        <position position="1"/>
    </location>
</feature>
<protein>
    <submittedName>
        <fullName evidence="5">EFC4B protein</fullName>
    </submittedName>
</protein>
<dbReference type="Proteomes" id="UP000578766">
    <property type="component" value="Unassembled WGS sequence"/>
</dbReference>
<dbReference type="InterPro" id="IPR002048">
    <property type="entry name" value="EF_hand_dom"/>
</dbReference>
<keyword evidence="2" id="KW-0106">Calcium</keyword>
<dbReference type="InterPro" id="IPR018247">
    <property type="entry name" value="EF_Hand_1_Ca_BS"/>
</dbReference>
<dbReference type="PROSITE" id="PS00018">
    <property type="entry name" value="EF_HAND_1"/>
    <property type="match status" value="1"/>
</dbReference>
<sequence length="298" mass="34931">LTVLGKAHEFFQICDVEGKGFITRQDMQRLHPELPLSLEELEKVFVTLDADGNGSLTPKEFTTGFSEFGKHVCAELYSYSMMQQSEGETACPLKCKETVSDDEDEEFQFSNLMDRLGAKKVLDDDSDVKQLWLQLRKDEPHLLSNFEEFLVRIFSQLQEADNEKNELECALKKKISAYDEEIQHLYEEMEQQIKKEKEQFLLKDTERFQSYSQDLKCKLLSKEQELEQLVQQQKRLEQQCTELLSGKEETKVENTRLKLTNQELLRHLEKTSHELNLAQQQLQVLQEEASKLHEEKEM</sequence>
<dbReference type="PROSITE" id="PS50222">
    <property type="entry name" value="EF_HAND_2"/>
    <property type="match status" value="1"/>
</dbReference>
<keyword evidence="6" id="KW-1185">Reference proteome</keyword>
<name>A0A7L3RKL2_CEPGR</name>
<evidence type="ECO:0000259" key="4">
    <source>
        <dbReference type="PROSITE" id="PS50222"/>
    </source>
</evidence>
<dbReference type="AlphaFoldDB" id="A0A7L3RKL2"/>
<proteinExistence type="predicted"/>